<dbReference type="EMBL" id="BONE01000049">
    <property type="protein sequence ID" value="GIF75826.1"/>
    <property type="molecule type" value="Genomic_DNA"/>
</dbReference>
<comment type="caution">
    <text evidence="2">The sequence shown here is derived from an EMBL/GenBank/DDBJ whole genome shotgun (WGS) entry which is preliminary data.</text>
</comment>
<evidence type="ECO:0000313" key="2">
    <source>
        <dbReference type="EMBL" id="GIF75826.1"/>
    </source>
</evidence>
<evidence type="ECO:0000313" key="3">
    <source>
        <dbReference type="Proteomes" id="UP000604117"/>
    </source>
</evidence>
<evidence type="ECO:0000256" key="1">
    <source>
        <dbReference type="SAM" id="Phobius"/>
    </source>
</evidence>
<feature type="transmembrane region" description="Helical" evidence="1">
    <location>
        <begin position="67"/>
        <end position="87"/>
    </location>
</feature>
<keyword evidence="1" id="KW-0472">Membrane</keyword>
<proteinExistence type="predicted"/>
<organism evidence="2 3">
    <name type="scientific">Asanoa siamensis</name>
    <dbReference type="NCBI Taxonomy" id="926357"/>
    <lineage>
        <taxon>Bacteria</taxon>
        <taxon>Bacillati</taxon>
        <taxon>Actinomycetota</taxon>
        <taxon>Actinomycetes</taxon>
        <taxon>Micromonosporales</taxon>
        <taxon>Micromonosporaceae</taxon>
        <taxon>Asanoa</taxon>
    </lineage>
</organism>
<keyword evidence="1" id="KW-0812">Transmembrane</keyword>
<feature type="transmembrane region" description="Helical" evidence="1">
    <location>
        <begin position="37"/>
        <end position="55"/>
    </location>
</feature>
<name>A0ABQ4CX02_9ACTN</name>
<protein>
    <submittedName>
        <fullName evidence="2">Uncharacterized protein</fullName>
    </submittedName>
</protein>
<keyword evidence="3" id="KW-1185">Reference proteome</keyword>
<keyword evidence="1" id="KW-1133">Transmembrane helix</keyword>
<dbReference type="Proteomes" id="UP000604117">
    <property type="component" value="Unassembled WGS sequence"/>
</dbReference>
<gene>
    <name evidence="2" type="ORF">Asi02nite_53440</name>
</gene>
<accession>A0ABQ4CX02</accession>
<reference evidence="2 3" key="1">
    <citation type="submission" date="2021-01" db="EMBL/GenBank/DDBJ databases">
        <title>Whole genome shotgun sequence of Asanoa siamensis NBRC 107932.</title>
        <authorList>
            <person name="Komaki H."/>
            <person name="Tamura T."/>
        </authorList>
    </citation>
    <scope>NUCLEOTIDE SEQUENCE [LARGE SCALE GENOMIC DNA]</scope>
    <source>
        <strain evidence="2 3">NBRC 107932</strain>
    </source>
</reference>
<sequence length="141" mass="15212">MRRGGATFTVEEIRAMGRDHPTDGAHLTMANIVRIQAWLTVAAVSLPLIGLTTYLRDEVGPGLEPLLAASRVAVTGLFVFALGNVLINGLRYGPAMHYQAAIDAQFAAGRRGAWIRLHSPSNWDTLFAVLFTLFLAPALLA</sequence>